<dbReference type="PANTHER" id="PTHR19136:SF81">
    <property type="entry name" value="MOLYBDENUM COFACTOR GUANYLYLTRANSFERASE"/>
    <property type="match status" value="1"/>
</dbReference>
<comment type="catalytic activity">
    <reaction evidence="8">
        <text>Mo-molybdopterin + GTP + H(+) = Mo-molybdopterin guanine dinucleotide + diphosphate</text>
        <dbReference type="Rhea" id="RHEA:34243"/>
        <dbReference type="ChEBI" id="CHEBI:15378"/>
        <dbReference type="ChEBI" id="CHEBI:33019"/>
        <dbReference type="ChEBI" id="CHEBI:37565"/>
        <dbReference type="ChEBI" id="CHEBI:71302"/>
        <dbReference type="ChEBI" id="CHEBI:71310"/>
        <dbReference type="EC" id="2.7.7.77"/>
    </reaction>
</comment>
<evidence type="ECO:0000256" key="9">
    <source>
        <dbReference type="SAM" id="MobiDB-lite"/>
    </source>
</evidence>
<evidence type="ECO:0000313" key="12">
    <source>
        <dbReference type="Proteomes" id="UP000696294"/>
    </source>
</evidence>
<dbReference type="SUPFAM" id="SSF53448">
    <property type="entry name" value="Nucleotide-diphospho-sugar transferases"/>
    <property type="match status" value="1"/>
</dbReference>
<feature type="binding site" evidence="8">
    <location>
        <begin position="9"/>
        <end position="11"/>
    </location>
    <ligand>
        <name>GTP</name>
        <dbReference type="ChEBI" id="CHEBI:37565"/>
    </ligand>
</feature>
<evidence type="ECO:0000256" key="1">
    <source>
        <dbReference type="ARBA" id="ARBA00022490"/>
    </source>
</evidence>
<dbReference type="EMBL" id="JAATEP010000002">
    <property type="protein sequence ID" value="NJP88518.1"/>
    <property type="molecule type" value="Genomic_DNA"/>
</dbReference>
<evidence type="ECO:0000313" key="11">
    <source>
        <dbReference type="EMBL" id="NJP88518.1"/>
    </source>
</evidence>
<keyword evidence="3 8" id="KW-0479">Metal-binding</keyword>
<comment type="similarity">
    <text evidence="8">Belongs to the MobA family.</text>
</comment>
<keyword evidence="12" id="KW-1185">Reference proteome</keyword>
<dbReference type="Proteomes" id="UP000696294">
    <property type="component" value="Unassembled WGS sequence"/>
</dbReference>
<keyword evidence="6 8" id="KW-0342">GTP-binding</keyword>
<evidence type="ECO:0000256" key="2">
    <source>
        <dbReference type="ARBA" id="ARBA00022679"/>
    </source>
</evidence>
<dbReference type="PANTHER" id="PTHR19136">
    <property type="entry name" value="MOLYBDENUM COFACTOR GUANYLYLTRANSFERASE"/>
    <property type="match status" value="1"/>
</dbReference>
<comment type="caution">
    <text evidence="11">The sequence shown here is derived from an EMBL/GenBank/DDBJ whole genome shotgun (WGS) entry which is preliminary data.</text>
</comment>
<keyword evidence="1 8" id="KW-0963">Cytoplasm</keyword>
<feature type="region of interest" description="Disordered" evidence="9">
    <location>
        <begin position="225"/>
        <end position="249"/>
    </location>
</feature>
<evidence type="ECO:0000256" key="4">
    <source>
        <dbReference type="ARBA" id="ARBA00022741"/>
    </source>
</evidence>
<reference evidence="11 12" key="1">
    <citation type="submission" date="2020-03" db="EMBL/GenBank/DDBJ databases">
        <title>WGS of actinomycetes isolated from Thailand.</title>
        <authorList>
            <person name="Thawai C."/>
        </authorList>
    </citation>
    <scope>NUCLEOTIDE SEQUENCE [LARGE SCALE GENOMIC DNA]</scope>
    <source>
        <strain evidence="11 12">FMUSA5-5</strain>
    </source>
</reference>
<dbReference type="GO" id="GO:0016779">
    <property type="term" value="F:nucleotidyltransferase activity"/>
    <property type="evidence" value="ECO:0007669"/>
    <property type="project" value="UniProtKB-KW"/>
</dbReference>
<feature type="binding site" evidence="8">
    <location>
        <position position="21"/>
    </location>
    <ligand>
        <name>GTP</name>
        <dbReference type="ChEBI" id="CHEBI:37565"/>
    </ligand>
</feature>
<keyword evidence="11" id="KW-0548">Nucleotidyltransferase</keyword>
<gene>
    <name evidence="8" type="primary">mobA</name>
    <name evidence="11" type="ORF">HCN51_03435</name>
</gene>
<dbReference type="HAMAP" id="MF_00316">
    <property type="entry name" value="MobA"/>
    <property type="match status" value="1"/>
</dbReference>
<comment type="subcellular location">
    <subcellularLocation>
        <location evidence="8">Cytoplasm</location>
    </subcellularLocation>
</comment>
<comment type="cofactor">
    <cofactor evidence="8">
        <name>Mg(2+)</name>
        <dbReference type="ChEBI" id="CHEBI:18420"/>
    </cofactor>
</comment>
<dbReference type="EC" id="2.7.7.77" evidence="8"/>
<keyword evidence="5 8" id="KW-0460">Magnesium</keyword>
<dbReference type="InterPro" id="IPR025877">
    <property type="entry name" value="MobA-like_NTP_Trfase"/>
</dbReference>
<organism evidence="11 12">
    <name type="scientific">Nonomuraea composti</name>
    <dbReference type="NCBI Taxonomy" id="2720023"/>
    <lineage>
        <taxon>Bacteria</taxon>
        <taxon>Bacillati</taxon>
        <taxon>Actinomycetota</taxon>
        <taxon>Actinomycetes</taxon>
        <taxon>Streptosporangiales</taxon>
        <taxon>Streptosporangiaceae</taxon>
        <taxon>Nonomuraea</taxon>
    </lineage>
</organism>
<feature type="binding site" evidence="8">
    <location>
        <position position="100"/>
    </location>
    <ligand>
        <name>GTP</name>
        <dbReference type="ChEBI" id="CHEBI:37565"/>
    </ligand>
</feature>
<sequence length="305" mass="31363">MRTAAGVVLAGGRSTRMGRPKAWLEWHGSTLLYRAAAILARTVGGPVVVVAAPGQELPPLPPGVSVAADPVEGLGPMQGLAVGLAAVAGRAEAAFVCSTDLPFLHPAFIRRVLRGLTPGVDVALPVAGGFRQPLAAAYRTSLAGLIKDLLDAGDLRPGMLFQHCEVSRLGEAELLADAELARHDPALESVLNVNSPDDYATARARRPPQVVVEVFGALARNCGEGPRAARAQNDGDGPLAGRAEHGGGGPHTVPAATLGAAARAVGLLLDRHVVVALNGRRVTPEEAFPLVTGDTIAFHPADAAR</sequence>
<dbReference type="CDD" id="cd02503">
    <property type="entry name" value="MobA"/>
    <property type="match status" value="1"/>
</dbReference>
<feature type="binding site" evidence="8">
    <location>
        <position position="69"/>
    </location>
    <ligand>
        <name>GTP</name>
        <dbReference type="ChEBI" id="CHEBI:37565"/>
    </ligand>
</feature>
<comment type="domain">
    <text evidence="8">The N-terminal domain determines nucleotide recognition and specific binding, while the C-terminal domain determines the specific binding to the target protein.</text>
</comment>
<dbReference type="InterPro" id="IPR029044">
    <property type="entry name" value="Nucleotide-diphossugar_trans"/>
</dbReference>
<keyword evidence="2 8" id="KW-0808">Transferase</keyword>
<dbReference type="InterPro" id="IPR013482">
    <property type="entry name" value="Molybde_CF_guanTrfase"/>
</dbReference>
<evidence type="ECO:0000259" key="10">
    <source>
        <dbReference type="Pfam" id="PF12804"/>
    </source>
</evidence>
<evidence type="ECO:0000256" key="6">
    <source>
        <dbReference type="ARBA" id="ARBA00023134"/>
    </source>
</evidence>
<comment type="caution">
    <text evidence="8">Lacks conserved residue(s) required for the propagation of feature annotation.</text>
</comment>
<accession>A0ABX1AZZ2</accession>
<proteinExistence type="inferred from homology"/>
<evidence type="ECO:0000256" key="5">
    <source>
        <dbReference type="ARBA" id="ARBA00022842"/>
    </source>
</evidence>
<keyword evidence="7 8" id="KW-0501">Molybdenum cofactor biosynthesis</keyword>
<feature type="binding site" evidence="8">
    <location>
        <position position="100"/>
    </location>
    <ligand>
        <name>Mg(2+)</name>
        <dbReference type="ChEBI" id="CHEBI:18420"/>
    </ligand>
</feature>
<comment type="function">
    <text evidence="8">Transfers a GMP moiety from GTP to Mo-molybdopterin (Mo-MPT) cofactor (Moco or molybdenum cofactor) to form Mo-molybdopterin guanine dinucleotide (Mo-MGD) cofactor.</text>
</comment>
<dbReference type="Gene3D" id="3.90.550.10">
    <property type="entry name" value="Spore Coat Polysaccharide Biosynthesis Protein SpsA, Chain A"/>
    <property type="match status" value="1"/>
</dbReference>
<evidence type="ECO:0000256" key="7">
    <source>
        <dbReference type="ARBA" id="ARBA00023150"/>
    </source>
</evidence>
<evidence type="ECO:0000256" key="3">
    <source>
        <dbReference type="ARBA" id="ARBA00022723"/>
    </source>
</evidence>
<dbReference type="RefSeq" id="WP_168006677.1">
    <property type="nucleotide sequence ID" value="NZ_JAATEP010000002.1"/>
</dbReference>
<protein>
    <recommendedName>
        <fullName evidence="8">Probable molybdenum cofactor guanylyltransferase</fullName>
        <shortName evidence="8">MoCo guanylyltransferase</shortName>
        <ecNumber evidence="8">2.7.7.77</ecNumber>
    </recommendedName>
    <alternativeName>
        <fullName evidence="8">GTP:molybdopterin guanylyltransferase</fullName>
    </alternativeName>
    <alternativeName>
        <fullName evidence="8">Mo-MPT guanylyltransferase</fullName>
    </alternativeName>
    <alternativeName>
        <fullName evidence="8">Molybdopterin guanylyltransferase</fullName>
    </alternativeName>
    <alternativeName>
        <fullName evidence="8">Molybdopterin-guanine dinucleotide synthase</fullName>
        <shortName evidence="8">MGD synthase</shortName>
    </alternativeName>
</protein>
<feature type="domain" description="MobA-like NTP transferase" evidence="10">
    <location>
        <begin position="6"/>
        <end position="156"/>
    </location>
</feature>
<keyword evidence="4 8" id="KW-0547">Nucleotide-binding</keyword>
<name>A0ABX1AZZ2_9ACTN</name>
<evidence type="ECO:0000256" key="8">
    <source>
        <dbReference type="HAMAP-Rule" id="MF_00316"/>
    </source>
</evidence>
<dbReference type="Pfam" id="PF12804">
    <property type="entry name" value="NTP_transf_3"/>
    <property type="match status" value="1"/>
</dbReference>